<dbReference type="SUPFAM" id="SSF52540">
    <property type="entry name" value="P-loop containing nucleoside triphosphate hydrolases"/>
    <property type="match status" value="1"/>
</dbReference>
<feature type="compositionally biased region" description="Polar residues" evidence="9">
    <location>
        <begin position="598"/>
        <end position="613"/>
    </location>
</feature>
<dbReference type="OrthoDB" id="3176171at2759"/>
<dbReference type="PANTHER" id="PTHR47968">
    <property type="entry name" value="CENTROMERE PROTEIN E"/>
    <property type="match status" value="1"/>
</dbReference>
<dbReference type="PROSITE" id="PS50067">
    <property type="entry name" value="KINESIN_MOTOR_2"/>
    <property type="match status" value="1"/>
</dbReference>
<feature type="compositionally biased region" description="Basic and acidic residues" evidence="9">
    <location>
        <begin position="678"/>
        <end position="693"/>
    </location>
</feature>
<evidence type="ECO:0000313" key="11">
    <source>
        <dbReference type="EMBL" id="CAA7041701.1"/>
    </source>
</evidence>
<feature type="region of interest" description="Disordered" evidence="9">
    <location>
        <begin position="563"/>
        <end position="586"/>
    </location>
</feature>
<dbReference type="PROSITE" id="PS00411">
    <property type="entry name" value="KINESIN_MOTOR_1"/>
    <property type="match status" value="1"/>
</dbReference>
<evidence type="ECO:0000256" key="3">
    <source>
        <dbReference type="ARBA" id="ARBA00022741"/>
    </source>
</evidence>
<feature type="coiled-coil region" evidence="8">
    <location>
        <begin position="338"/>
        <end position="403"/>
    </location>
</feature>
<organism evidence="11 12">
    <name type="scientific">Microthlaspi erraticum</name>
    <dbReference type="NCBI Taxonomy" id="1685480"/>
    <lineage>
        <taxon>Eukaryota</taxon>
        <taxon>Viridiplantae</taxon>
        <taxon>Streptophyta</taxon>
        <taxon>Embryophyta</taxon>
        <taxon>Tracheophyta</taxon>
        <taxon>Spermatophyta</taxon>
        <taxon>Magnoliopsida</taxon>
        <taxon>eudicotyledons</taxon>
        <taxon>Gunneridae</taxon>
        <taxon>Pentapetalae</taxon>
        <taxon>rosids</taxon>
        <taxon>malvids</taxon>
        <taxon>Brassicales</taxon>
        <taxon>Brassicaceae</taxon>
        <taxon>Coluteocarpeae</taxon>
        <taxon>Microthlaspi</taxon>
    </lineage>
</organism>
<evidence type="ECO:0000256" key="1">
    <source>
        <dbReference type="ARBA" id="ARBA00007310"/>
    </source>
</evidence>
<keyword evidence="12" id="KW-1185">Reference proteome</keyword>
<keyword evidence="3 7" id="KW-0547">Nucleotide-binding</keyword>
<accession>A0A6D2JE49</accession>
<dbReference type="Pfam" id="PF00225">
    <property type="entry name" value="Kinesin"/>
    <property type="match status" value="1"/>
</dbReference>
<dbReference type="GO" id="GO:0005874">
    <property type="term" value="C:microtubule"/>
    <property type="evidence" value="ECO:0007669"/>
    <property type="project" value="UniProtKB-KW"/>
</dbReference>
<comment type="caution">
    <text evidence="11">The sequence shown here is derived from an EMBL/GenBank/DDBJ whole genome shotgun (WGS) entry which is preliminary data.</text>
</comment>
<feature type="binding site" evidence="7">
    <location>
        <begin position="93"/>
        <end position="100"/>
    </location>
    <ligand>
        <name>ATP</name>
        <dbReference type="ChEBI" id="CHEBI:30616"/>
    </ligand>
</feature>
<evidence type="ECO:0000256" key="6">
    <source>
        <dbReference type="ARBA" id="ARBA00023175"/>
    </source>
</evidence>
<proteinExistence type="inferred from homology"/>
<evidence type="ECO:0000256" key="8">
    <source>
        <dbReference type="SAM" id="Coils"/>
    </source>
</evidence>
<feature type="compositionally biased region" description="Low complexity" evidence="9">
    <location>
        <begin position="803"/>
        <end position="817"/>
    </location>
</feature>
<evidence type="ECO:0000256" key="4">
    <source>
        <dbReference type="ARBA" id="ARBA00022840"/>
    </source>
</evidence>
<feature type="compositionally biased region" description="Polar residues" evidence="9">
    <location>
        <begin position="879"/>
        <end position="906"/>
    </location>
</feature>
<dbReference type="InterPro" id="IPR001752">
    <property type="entry name" value="Kinesin_motor_dom"/>
</dbReference>
<keyword evidence="2" id="KW-0493">Microtubule</keyword>
<dbReference type="GO" id="GO:0005524">
    <property type="term" value="F:ATP binding"/>
    <property type="evidence" value="ECO:0007669"/>
    <property type="project" value="UniProtKB-UniRule"/>
</dbReference>
<feature type="compositionally biased region" description="Basic and acidic residues" evidence="9">
    <location>
        <begin position="640"/>
        <end position="659"/>
    </location>
</feature>
<feature type="region of interest" description="Disordered" evidence="9">
    <location>
        <begin position="598"/>
        <end position="706"/>
    </location>
</feature>
<protein>
    <recommendedName>
        <fullName evidence="10">Kinesin motor domain-containing protein</fullName>
    </recommendedName>
</protein>
<dbReference type="GO" id="GO:0008017">
    <property type="term" value="F:microtubule binding"/>
    <property type="evidence" value="ECO:0007669"/>
    <property type="project" value="InterPro"/>
</dbReference>
<dbReference type="Gene3D" id="3.40.850.10">
    <property type="entry name" value="Kinesin motor domain"/>
    <property type="match status" value="1"/>
</dbReference>
<evidence type="ECO:0000256" key="7">
    <source>
        <dbReference type="PROSITE-ProRule" id="PRU00283"/>
    </source>
</evidence>
<evidence type="ECO:0000259" key="10">
    <source>
        <dbReference type="PROSITE" id="PS50067"/>
    </source>
</evidence>
<keyword evidence="4 7" id="KW-0067">ATP-binding</keyword>
<evidence type="ECO:0000313" key="12">
    <source>
        <dbReference type="Proteomes" id="UP000467841"/>
    </source>
</evidence>
<evidence type="ECO:0000256" key="9">
    <source>
        <dbReference type="SAM" id="MobiDB-lite"/>
    </source>
</evidence>
<dbReference type="Pfam" id="PF11995">
    <property type="entry name" value="DUF3490"/>
    <property type="match status" value="1"/>
</dbReference>
<evidence type="ECO:0000256" key="5">
    <source>
        <dbReference type="ARBA" id="ARBA00023054"/>
    </source>
</evidence>
<dbReference type="InterPro" id="IPR027640">
    <property type="entry name" value="Kinesin-like_fam"/>
</dbReference>
<name>A0A6D2JE49_9BRAS</name>
<feature type="domain" description="Kinesin motor" evidence="10">
    <location>
        <begin position="7"/>
        <end position="329"/>
    </location>
</feature>
<sequence length="1124" mass="128381">MAGKGEKILVSVRVRPRNEKEKTRNDICDWECVNNTTIICNNNLPERSLFPFTYTFDKVFGFDSHTKQVYEDGAKEVALCVLDGINSSIFAYGQTSSGKTYTMSGITEFAIDDIFSYIEKHKEREFTLKFSAIEIYNEAVRDLLSEYNNQLRLLDDPERGTVVEKLIEETLRDRSHLEELLSVCETQRKIGETSLNETSSRSHQILRLTIESTGREYSPENSSILAASVCFVDLAGSERASQTLSAGARLKEGCHINRSLLTLGTVIRKLSKGGRNGHIPYRDSKLTRILQNSLGGNARTAIICTMSPARSHVEQSRNTLLFAICAKEVTTNAQVNMVVSEKALVKQLQQELARMENELKNLGSVTSAGSDFFLLLKEKEEVIAKMEEQMRELKWQRDVAQSRVENLLKSTADERSSRMDERSMLSSMDFNADRRRSYDSIDLGEPSIINNLTERNLEFLENPEEDDFLLDDNTPQFSRQNLYDAWEEMVKKTDQKQEDACKEVRCIETEGEEIHGEAATVESYGAAEDIVDKKAVLEVLSPRKEENLSATKYEQSYNSFVGDEKAKSENMEISEPEEKENVGLPLRTIDVEPETSELTLNNSDLDMSQSVEAQESVKEEEQMKKEERKMSPFTTQVEQWLKKEGNAQSERQSKEDRELSSLPTKEQSEETVQVDLISEEKWDNKQHQEQDADKDYEESSSTWNNIGTDHVDNKTYIALKEKVKEMQKKIEYLMNMHTAEQQQSPSFRRDYKSPELFTTKRSRSCRENRSPHWFENVDTSSYTSPSWTLDAAPERPISKTPNTTSISFDSGSSMSSTPIDEHGLKDSDLERANSFQEFVAGLEEMARQHHSVDSTPELDYGFSFAPITTEGMEIKPESPANSIRGDTNALPNLQNENEESTVTISDQSEREQASDSVEEAVPNETSSTEAFPEKLQVANEQYSSCSLDFANQQRQIIELWSVCNVPLVHRTYFFLLFKGDPSDYVYMEVELRRLSFLKQTISNDTETSRIQTVKALVREREWLCKQIPKKFPVNQRIELYQKWSVEVKSKQRSLQIANNLWTNTQDMEHIKESASLVAKLLGFVEPSRMSKEMFGLSLLSRTENVKSSGWRFTKSFSNIRLTGL</sequence>
<dbReference type="InterPro" id="IPR019821">
    <property type="entry name" value="Kinesin_motor_CS"/>
</dbReference>
<dbReference type="InterPro" id="IPR027417">
    <property type="entry name" value="P-loop_NTPase"/>
</dbReference>
<dbReference type="AlphaFoldDB" id="A0A6D2JE49"/>
<dbReference type="GO" id="GO:0003777">
    <property type="term" value="F:microtubule motor activity"/>
    <property type="evidence" value="ECO:0007669"/>
    <property type="project" value="InterPro"/>
</dbReference>
<gene>
    <name evidence="11" type="ORF">MERR_LOCUS28936</name>
</gene>
<dbReference type="CDD" id="cd01374">
    <property type="entry name" value="KISc_CENP_E"/>
    <property type="match status" value="1"/>
</dbReference>
<feature type="compositionally biased region" description="Basic and acidic residues" evidence="9">
    <location>
        <begin position="615"/>
        <end position="630"/>
    </location>
</feature>
<dbReference type="FunFam" id="3.40.850.10:FF:000016">
    <property type="entry name" value="Kinesin-like protein"/>
    <property type="match status" value="1"/>
</dbReference>
<dbReference type="GO" id="GO:0007018">
    <property type="term" value="P:microtubule-based movement"/>
    <property type="evidence" value="ECO:0007669"/>
    <property type="project" value="InterPro"/>
</dbReference>
<feature type="region of interest" description="Disordered" evidence="9">
    <location>
        <begin position="874"/>
        <end position="930"/>
    </location>
</feature>
<feature type="region of interest" description="Disordered" evidence="9">
    <location>
        <begin position="739"/>
        <end position="824"/>
    </location>
</feature>
<evidence type="ECO:0000256" key="2">
    <source>
        <dbReference type="ARBA" id="ARBA00022701"/>
    </source>
</evidence>
<dbReference type="PRINTS" id="PR00380">
    <property type="entry name" value="KINESINHEAVY"/>
</dbReference>
<comment type="similarity">
    <text evidence="1">Belongs to the TRAFAC class myosin-kinesin ATPase superfamily. Kinesin family. KIN-7 subfamily.</text>
</comment>
<dbReference type="InterPro" id="IPR021881">
    <property type="entry name" value="NACK_C"/>
</dbReference>
<reference evidence="11" key="1">
    <citation type="submission" date="2020-01" db="EMBL/GenBank/DDBJ databases">
        <authorList>
            <person name="Mishra B."/>
        </authorList>
    </citation>
    <scope>NUCLEOTIDE SEQUENCE [LARGE SCALE GENOMIC DNA]</scope>
</reference>
<dbReference type="EMBL" id="CACVBM020001251">
    <property type="protein sequence ID" value="CAA7041701.1"/>
    <property type="molecule type" value="Genomic_DNA"/>
</dbReference>
<dbReference type="Proteomes" id="UP000467841">
    <property type="component" value="Unassembled WGS sequence"/>
</dbReference>
<keyword evidence="6 7" id="KW-0505">Motor protein</keyword>
<dbReference type="PANTHER" id="PTHR47968:SF43">
    <property type="entry name" value="KINESIN-LIKE PROTEIN KIN-7J"/>
    <property type="match status" value="1"/>
</dbReference>
<keyword evidence="5 8" id="KW-0175">Coiled coil</keyword>
<dbReference type="SMART" id="SM00129">
    <property type="entry name" value="KISc"/>
    <property type="match status" value="1"/>
</dbReference>
<dbReference type="InterPro" id="IPR036961">
    <property type="entry name" value="Kinesin_motor_dom_sf"/>
</dbReference>
<feature type="compositionally biased region" description="Polar residues" evidence="9">
    <location>
        <begin position="777"/>
        <end position="787"/>
    </location>
</feature>